<name>A0ABR9CDX5_9HYPH</name>
<evidence type="ECO:0000256" key="3">
    <source>
        <dbReference type="ARBA" id="ARBA00022670"/>
    </source>
</evidence>
<organism evidence="12 13">
    <name type="scientific">Roseibium polysiphoniae</name>
    <dbReference type="NCBI Taxonomy" id="2571221"/>
    <lineage>
        <taxon>Bacteria</taxon>
        <taxon>Pseudomonadati</taxon>
        <taxon>Pseudomonadota</taxon>
        <taxon>Alphaproteobacteria</taxon>
        <taxon>Hyphomicrobiales</taxon>
        <taxon>Stappiaceae</taxon>
        <taxon>Roseibium</taxon>
    </lineage>
</organism>
<evidence type="ECO:0000313" key="13">
    <source>
        <dbReference type="Proteomes" id="UP000615687"/>
    </source>
</evidence>
<evidence type="ECO:0000256" key="7">
    <source>
        <dbReference type="ARBA" id="ARBA00022989"/>
    </source>
</evidence>
<accession>A0ABR9CDX5</accession>
<feature type="transmembrane region" description="Helical" evidence="9">
    <location>
        <begin position="85"/>
        <end position="105"/>
    </location>
</feature>
<dbReference type="Proteomes" id="UP000615687">
    <property type="component" value="Unassembled WGS sequence"/>
</dbReference>
<evidence type="ECO:0000256" key="5">
    <source>
        <dbReference type="ARBA" id="ARBA00022750"/>
    </source>
</evidence>
<dbReference type="PRINTS" id="PR00781">
    <property type="entry name" value="LIPOSIGPTASE"/>
</dbReference>
<dbReference type="HAMAP" id="MF_00161">
    <property type="entry name" value="LspA"/>
    <property type="match status" value="1"/>
</dbReference>
<dbReference type="GO" id="GO:0004190">
    <property type="term" value="F:aspartic-type endopeptidase activity"/>
    <property type="evidence" value="ECO:0007669"/>
    <property type="project" value="UniProtKB-EC"/>
</dbReference>
<feature type="transmembrane region" description="Helical" evidence="9">
    <location>
        <begin position="20"/>
        <end position="38"/>
    </location>
</feature>
<evidence type="ECO:0000256" key="9">
    <source>
        <dbReference type="HAMAP-Rule" id="MF_00161"/>
    </source>
</evidence>
<reference evidence="12 13" key="1">
    <citation type="submission" date="2020-09" db="EMBL/GenBank/DDBJ databases">
        <title>The genome sequence of type strain Labrenzia polysiphoniae KACC 19711.</title>
        <authorList>
            <person name="Liu Y."/>
        </authorList>
    </citation>
    <scope>NUCLEOTIDE SEQUENCE [LARGE SCALE GENOMIC DNA]</scope>
    <source>
        <strain evidence="12 13">KACC 19711</strain>
    </source>
</reference>
<protein>
    <recommendedName>
        <fullName evidence="9">Lipoprotein signal peptidase</fullName>
        <ecNumber evidence="9">3.4.23.36</ecNumber>
    </recommendedName>
    <alternativeName>
        <fullName evidence="9">Prolipoprotein signal peptidase</fullName>
    </alternativeName>
    <alternativeName>
        <fullName evidence="9">Signal peptidase II</fullName>
        <shortName evidence="9">SPase II</shortName>
    </alternativeName>
</protein>
<dbReference type="InterPro" id="IPR001872">
    <property type="entry name" value="Peptidase_A8"/>
</dbReference>
<dbReference type="Pfam" id="PF01252">
    <property type="entry name" value="Peptidase_A8"/>
    <property type="match status" value="1"/>
</dbReference>
<feature type="active site" evidence="9">
    <location>
        <position position="157"/>
    </location>
</feature>
<evidence type="ECO:0000256" key="11">
    <source>
        <dbReference type="RuleBase" id="RU004181"/>
    </source>
</evidence>
<evidence type="ECO:0000256" key="4">
    <source>
        <dbReference type="ARBA" id="ARBA00022692"/>
    </source>
</evidence>
<keyword evidence="13" id="KW-1185">Reference proteome</keyword>
<dbReference type="PANTHER" id="PTHR33695:SF1">
    <property type="entry name" value="LIPOPROTEIN SIGNAL PEPTIDASE"/>
    <property type="match status" value="1"/>
</dbReference>
<keyword evidence="2 9" id="KW-1003">Cell membrane</keyword>
<keyword evidence="4 9" id="KW-0812">Transmembrane</keyword>
<keyword evidence="8 9" id="KW-0472">Membrane</keyword>
<keyword evidence="5 9" id="KW-0064">Aspartyl protease</keyword>
<evidence type="ECO:0000256" key="1">
    <source>
        <dbReference type="ARBA" id="ARBA00006139"/>
    </source>
</evidence>
<dbReference type="EMBL" id="JACYXJ010000006">
    <property type="protein sequence ID" value="MBD8878057.1"/>
    <property type="molecule type" value="Genomic_DNA"/>
</dbReference>
<feature type="active site" evidence="9">
    <location>
        <position position="139"/>
    </location>
</feature>
<feature type="transmembrane region" description="Helical" evidence="9">
    <location>
        <begin position="149"/>
        <end position="169"/>
    </location>
</feature>
<evidence type="ECO:0000313" key="12">
    <source>
        <dbReference type="EMBL" id="MBD8878057.1"/>
    </source>
</evidence>
<comment type="subcellular location">
    <subcellularLocation>
        <location evidence="9">Cell membrane</location>
        <topology evidence="9">Multi-pass membrane protein</topology>
    </subcellularLocation>
</comment>
<evidence type="ECO:0000256" key="2">
    <source>
        <dbReference type="ARBA" id="ARBA00022475"/>
    </source>
</evidence>
<evidence type="ECO:0000256" key="8">
    <source>
        <dbReference type="ARBA" id="ARBA00023136"/>
    </source>
</evidence>
<dbReference type="PROSITE" id="PS00855">
    <property type="entry name" value="SPASE_II"/>
    <property type="match status" value="1"/>
</dbReference>
<keyword evidence="6 9" id="KW-0378">Hydrolase</keyword>
<sequence>MDQPNTPLSSTPSSWAGRWLWGQHSRLVFWIALVGLVLDQASKIWLLYGFNLAQAGPVAVLPVLDIVLVWNRGISYGLFQQDGDLGRWILAIGTVAATIGLWIWSVRAETRFLAFALALIVGGAIGNGIDRLAYGAVVDFVHFHVGTFSWYVFNLADVWIVAGVAGLLYDGFQSGPNKAAK</sequence>
<feature type="transmembrane region" description="Helical" evidence="9">
    <location>
        <begin position="45"/>
        <end position="70"/>
    </location>
</feature>
<comment type="pathway">
    <text evidence="9">Protein modification; lipoprotein biosynthesis (signal peptide cleavage).</text>
</comment>
<dbReference type="EC" id="3.4.23.36" evidence="9"/>
<comment type="function">
    <text evidence="9 10">This protein specifically catalyzes the removal of signal peptides from prolipoproteins.</text>
</comment>
<keyword evidence="7 9" id="KW-1133">Transmembrane helix</keyword>
<feature type="transmembrane region" description="Helical" evidence="9">
    <location>
        <begin position="112"/>
        <end position="129"/>
    </location>
</feature>
<comment type="caution">
    <text evidence="12">The sequence shown here is derived from an EMBL/GenBank/DDBJ whole genome shotgun (WGS) entry which is preliminary data.</text>
</comment>
<evidence type="ECO:0000256" key="6">
    <source>
        <dbReference type="ARBA" id="ARBA00022801"/>
    </source>
</evidence>
<comment type="similarity">
    <text evidence="1 9 11">Belongs to the peptidase A8 family.</text>
</comment>
<gene>
    <name evidence="9" type="primary">lspA</name>
    <name evidence="12" type="ORF">IG617_17320</name>
</gene>
<comment type="catalytic activity">
    <reaction evidence="9 10">
        <text>Release of signal peptides from bacterial membrane prolipoproteins. Hydrolyzes -Xaa-Yaa-Zaa-|-(S,diacylglyceryl)Cys-, in which Xaa is hydrophobic (preferably Leu), and Yaa (Ala or Ser) and Zaa (Gly or Ala) have small, neutral side chains.</text>
        <dbReference type="EC" id="3.4.23.36"/>
    </reaction>
</comment>
<evidence type="ECO:0000256" key="10">
    <source>
        <dbReference type="RuleBase" id="RU000594"/>
    </source>
</evidence>
<proteinExistence type="inferred from homology"/>
<dbReference type="RefSeq" id="WP_192110486.1">
    <property type="nucleotide sequence ID" value="NZ_JACYXJ010000006.1"/>
</dbReference>
<keyword evidence="3 9" id="KW-0645">Protease</keyword>
<dbReference type="NCBIfam" id="TIGR00077">
    <property type="entry name" value="lspA"/>
    <property type="match status" value="1"/>
</dbReference>
<dbReference type="PANTHER" id="PTHR33695">
    <property type="entry name" value="LIPOPROTEIN SIGNAL PEPTIDASE"/>
    <property type="match status" value="1"/>
</dbReference>